<dbReference type="AlphaFoldDB" id="A0A6A5WYC5"/>
<proteinExistence type="predicted"/>
<gene>
    <name evidence="2" type="ORF">P154DRAFT_176767</name>
</gene>
<organism evidence="2 3">
    <name type="scientific">Amniculicola lignicola CBS 123094</name>
    <dbReference type="NCBI Taxonomy" id="1392246"/>
    <lineage>
        <taxon>Eukaryota</taxon>
        <taxon>Fungi</taxon>
        <taxon>Dikarya</taxon>
        <taxon>Ascomycota</taxon>
        <taxon>Pezizomycotina</taxon>
        <taxon>Dothideomycetes</taxon>
        <taxon>Pleosporomycetidae</taxon>
        <taxon>Pleosporales</taxon>
        <taxon>Amniculicolaceae</taxon>
        <taxon>Amniculicola</taxon>
    </lineage>
</organism>
<feature type="region of interest" description="Disordered" evidence="1">
    <location>
        <begin position="1"/>
        <end position="26"/>
    </location>
</feature>
<reference evidence="2" key="1">
    <citation type="journal article" date="2020" name="Stud. Mycol.">
        <title>101 Dothideomycetes genomes: a test case for predicting lifestyles and emergence of pathogens.</title>
        <authorList>
            <person name="Haridas S."/>
            <person name="Albert R."/>
            <person name="Binder M."/>
            <person name="Bloem J."/>
            <person name="Labutti K."/>
            <person name="Salamov A."/>
            <person name="Andreopoulos B."/>
            <person name="Baker S."/>
            <person name="Barry K."/>
            <person name="Bills G."/>
            <person name="Bluhm B."/>
            <person name="Cannon C."/>
            <person name="Castanera R."/>
            <person name="Culley D."/>
            <person name="Daum C."/>
            <person name="Ezra D."/>
            <person name="Gonzalez J."/>
            <person name="Henrissat B."/>
            <person name="Kuo A."/>
            <person name="Liang C."/>
            <person name="Lipzen A."/>
            <person name="Lutzoni F."/>
            <person name="Magnuson J."/>
            <person name="Mondo S."/>
            <person name="Nolan M."/>
            <person name="Ohm R."/>
            <person name="Pangilinan J."/>
            <person name="Park H.-J."/>
            <person name="Ramirez L."/>
            <person name="Alfaro M."/>
            <person name="Sun H."/>
            <person name="Tritt A."/>
            <person name="Yoshinaga Y."/>
            <person name="Zwiers L.-H."/>
            <person name="Turgeon B."/>
            <person name="Goodwin S."/>
            <person name="Spatafora J."/>
            <person name="Crous P."/>
            <person name="Grigoriev I."/>
        </authorList>
    </citation>
    <scope>NUCLEOTIDE SEQUENCE</scope>
    <source>
        <strain evidence="2">CBS 123094</strain>
    </source>
</reference>
<feature type="compositionally biased region" description="Basic and acidic residues" evidence="1">
    <location>
        <begin position="151"/>
        <end position="169"/>
    </location>
</feature>
<feature type="region of interest" description="Disordered" evidence="1">
    <location>
        <begin position="137"/>
        <end position="169"/>
    </location>
</feature>
<dbReference type="EMBL" id="ML977558">
    <property type="protein sequence ID" value="KAF2006823.1"/>
    <property type="molecule type" value="Genomic_DNA"/>
</dbReference>
<evidence type="ECO:0000256" key="1">
    <source>
        <dbReference type="SAM" id="MobiDB-lite"/>
    </source>
</evidence>
<evidence type="ECO:0000313" key="3">
    <source>
        <dbReference type="Proteomes" id="UP000799779"/>
    </source>
</evidence>
<name>A0A6A5WYC5_9PLEO</name>
<dbReference type="Proteomes" id="UP000799779">
    <property type="component" value="Unassembled WGS sequence"/>
</dbReference>
<protein>
    <submittedName>
        <fullName evidence="2">Uncharacterized protein</fullName>
    </submittedName>
</protein>
<accession>A0A6A5WYC5</accession>
<sequence>MEVLLSPKSKLNAAEPPVATPRAPSLRPCDRTYPPLRRVLPHYTLHDKYTPRCYLVPYLWPLRTRYRRQQWRVGRNPPRSAATSWRETHTPLYGTTTNIYSTKLRLDRKGENNWHIRAATGAGDRRRITAMKRHISRSFRMANNPRSRSPNTEDRTKETVDQDAMRRET</sequence>
<keyword evidence="3" id="KW-1185">Reference proteome</keyword>
<evidence type="ECO:0000313" key="2">
    <source>
        <dbReference type="EMBL" id="KAF2006823.1"/>
    </source>
</evidence>